<feature type="binding site" evidence="3">
    <location>
        <position position="317"/>
    </location>
    <ligand>
        <name>carboxy-S-adenosyl-L-methionine</name>
        <dbReference type="ChEBI" id="CHEBI:134278"/>
    </ligand>
</feature>
<feature type="binding site" evidence="3">
    <location>
        <position position="106"/>
    </location>
    <ligand>
        <name>carboxy-S-adenosyl-L-methionine</name>
        <dbReference type="ChEBI" id="CHEBI:134278"/>
    </ligand>
</feature>
<dbReference type="NCBIfam" id="NF011650">
    <property type="entry name" value="PRK15068.1"/>
    <property type="match status" value="1"/>
</dbReference>
<comment type="caution">
    <text evidence="4">The sequence shown here is derived from an EMBL/GenBank/DDBJ whole genome shotgun (WGS) entry which is preliminary data.</text>
</comment>
<dbReference type="GO" id="GO:0002098">
    <property type="term" value="P:tRNA wobble uridine modification"/>
    <property type="evidence" value="ECO:0007669"/>
    <property type="project" value="InterPro"/>
</dbReference>
<feature type="binding site" evidence="3">
    <location>
        <begin position="182"/>
        <end position="183"/>
    </location>
    <ligand>
        <name>carboxy-S-adenosyl-L-methionine</name>
        <dbReference type="ChEBI" id="CHEBI:134278"/>
    </ligand>
</feature>
<gene>
    <name evidence="3 4" type="primary">cmoB</name>
    <name evidence="4" type="ORF">CODIS_27090</name>
</gene>
<evidence type="ECO:0000256" key="1">
    <source>
        <dbReference type="ARBA" id="ARBA00022679"/>
    </source>
</evidence>
<evidence type="ECO:0000313" key="4">
    <source>
        <dbReference type="EMBL" id="ODJ86960.1"/>
    </source>
</evidence>
<dbReference type="EMBL" id="MARB01000015">
    <property type="protein sequence ID" value="ODJ86960.1"/>
    <property type="molecule type" value="Genomic_DNA"/>
</dbReference>
<feature type="binding site" evidence="3">
    <location>
        <position position="198"/>
    </location>
    <ligand>
        <name>carboxy-S-adenosyl-L-methionine</name>
        <dbReference type="ChEBI" id="CHEBI:134278"/>
    </ligand>
</feature>
<evidence type="ECO:0000313" key="5">
    <source>
        <dbReference type="Proteomes" id="UP000094769"/>
    </source>
</evidence>
<dbReference type="Gene3D" id="3.40.50.150">
    <property type="entry name" value="Vaccinia Virus protein VP39"/>
    <property type="match status" value="1"/>
</dbReference>
<dbReference type="NCBIfam" id="TIGR00452">
    <property type="entry name" value="tRNA 5-methoxyuridine(34)/uridine 5-oxyacetic acid(34) synthase CmoB"/>
    <property type="match status" value="1"/>
</dbReference>
<proteinExistence type="inferred from homology"/>
<keyword evidence="5" id="KW-1185">Reference proteome</keyword>
<dbReference type="OrthoDB" id="9773188at2"/>
<feature type="binding site" evidence="3">
    <location>
        <position position="92"/>
    </location>
    <ligand>
        <name>carboxy-S-adenosyl-L-methionine</name>
        <dbReference type="ChEBI" id="CHEBI:134278"/>
    </ligand>
</feature>
<feature type="binding site" evidence="3">
    <location>
        <position position="202"/>
    </location>
    <ligand>
        <name>carboxy-S-adenosyl-L-methionine</name>
        <dbReference type="ChEBI" id="CHEBI:134278"/>
    </ligand>
</feature>
<keyword evidence="2 3" id="KW-0819">tRNA processing</keyword>
<dbReference type="GO" id="GO:0032259">
    <property type="term" value="P:methylation"/>
    <property type="evidence" value="ECO:0007669"/>
    <property type="project" value="UniProtKB-KW"/>
</dbReference>
<dbReference type="SUPFAM" id="SSF53335">
    <property type="entry name" value="S-adenosyl-L-methionine-dependent methyltransferases"/>
    <property type="match status" value="1"/>
</dbReference>
<dbReference type="Proteomes" id="UP000094769">
    <property type="component" value="Unassembled WGS sequence"/>
</dbReference>
<dbReference type="AlphaFoldDB" id="A0A7Z0VKB3"/>
<feature type="binding site" evidence="3">
    <location>
        <begin position="153"/>
        <end position="155"/>
    </location>
    <ligand>
        <name>carboxy-S-adenosyl-L-methionine</name>
        <dbReference type="ChEBI" id="CHEBI:134278"/>
    </ligand>
</feature>
<organism evidence="4 5">
    <name type="scientific">Candidatus Thiodiazotropha endolucinida</name>
    <dbReference type="NCBI Taxonomy" id="1655433"/>
    <lineage>
        <taxon>Bacteria</taxon>
        <taxon>Pseudomonadati</taxon>
        <taxon>Pseudomonadota</taxon>
        <taxon>Gammaproteobacteria</taxon>
        <taxon>Chromatiales</taxon>
        <taxon>Sedimenticolaceae</taxon>
        <taxon>Candidatus Thiodiazotropha</taxon>
    </lineage>
</organism>
<keyword evidence="1 3" id="KW-0808">Transferase</keyword>
<feature type="binding site" evidence="3">
    <location>
        <position position="131"/>
    </location>
    <ligand>
        <name>carboxy-S-adenosyl-L-methionine</name>
        <dbReference type="ChEBI" id="CHEBI:134278"/>
    </ligand>
</feature>
<dbReference type="RefSeq" id="WP_069125859.1">
    <property type="nucleotide sequence ID" value="NZ_MARB01000015.1"/>
</dbReference>
<name>A0A7Z0VKB3_9GAMM</name>
<protein>
    <recommendedName>
        <fullName evidence="3">tRNA U34 carboxymethyltransferase</fullName>
        <ecNumber evidence="3">2.5.1.-</ecNumber>
    </recommendedName>
</protein>
<comment type="subunit">
    <text evidence="3">Homotetramer.</text>
</comment>
<sequence length="324" mass="37502">MTDRWAWRQPFMEGPLGRWFEQLPQQVERVWREKAHGDMEEWRRIVSRLPTPNLSSIDLNSARIRAGVTGDCNETMRQQLIQFLSGLHPWRKGPYEVCGLHIDTEWRSDLKWDRLQSHIQPLKERVVLDVGCGNGYHAWRMLGEGARLAIGIDPTQLFIMQFEAIKHFLGEHHPVHLFPLGIEHLPPDIKGFDTVFSMGVLYHRRSPFAHLAELKGALRNGGELVLETLVIEGGENRVLVPRGRYAKMRNVWFIPSTETLHLWLERAGFSQVKLIDVSVTTVEEQRATEWMRFESLADYLDPADRSLTIEGYPAPRRAVFVARQ</sequence>
<comment type="function">
    <text evidence="3">Catalyzes carboxymethyl transfer from carboxy-S-adenosyl-L-methionine (Cx-SAM) to 5-hydroxyuridine (ho5U) to form 5-carboxymethoxyuridine (cmo5U) at position 34 in tRNAs.</text>
</comment>
<dbReference type="CDD" id="cd02440">
    <property type="entry name" value="AdoMet_MTases"/>
    <property type="match status" value="1"/>
</dbReference>
<dbReference type="InterPro" id="IPR010017">
    <property type="entry name" value="CmoB"/>
</dbReference>
<dbReference type="Pfam" id="PF08003">
    <property type="entry name" value="Methyltransf_9"/>
    <property type="match status" value="1"/>
</dbReference>
<dbReference type="GO" id="GO:0016765">
    <property type="term" value="F:transferase activity, transferring alkyl or aryl (other than methyl) groups"/>
    <property type="evidence" value="ECO:0007669"/>
    <property type="project" value="UniProtKB-UniRule"/>
</dbReference>
<dbReference type="InterPro" id="IPR027555">
    <property type="entry name" value="Mo5U34_MeTrfas-like"/>
</dbReference>
<dbReference type="HAMAP" id="MF_01590">
    <property type="entry name" value="tRNA_carboxymethyltr_CmoB"/>
    <property type="match status" value="1"/>
</dbReference>
<evidence type="ECO:0000256" key="2">
    <source>
        <dbReference type="ARBA" id="ARBA00022694"/>
    </source>
</evidence>
<keyword evidence="4" id="KW-0489">Methyltransferase</keyword>
<comment type="catalytic activity">
    <reaction evidence="3">
        <text>carboxy-S-adenosyl-L-methionine + 5-hydroxyuridine(34) in tRNA = 5-carboxymethoxyuridine(34) in tRNA + S-adenosyl-L-homocysteine + H(+)</text>
        <dbReference type="Rhea" id="RHEA:52848"/>
        <dbReference type="Rhea" id="RHEA-COMP:13381"/>
        <dbReference type="Rhea" id="RHEA-COMP:13383"/>
        <dbReference type="ChEBI" id="CHEBI:15378"/>
        <dbReference type="ChEBI" id="CHEBI:57856"/>
        <dbReference type="ChEBI" id="CHEBI:134278"/>
        <dbReference type="ChEBI" id="CHEBI:136877"/>
        <dbReference type="ChEBI" id="CHEBI:136879"/>
    </reaction>
</comment>
<accession>A0A7Z0VKB3</accession>
<dbReference type="EC" id="2.5.1.-" evidence="3"/>
<reference evidence="4 5" key="1">
    <citation type="submission" date="2016-06" db="EMBL/GenBank/DDBJ databases">
        <title>Genome sequence of endosymbiont of Candidatus Endolucinida thiodiazotropha.</title>
        <authorList>
            <person name="Poehlein A."/>
            <person name="Koenig S."/>
            <person name="Heiden S.E."/>
            <person name="Thuermer A."/>
            <person name="Voget S."/>
            <person name="Daniel R."/>
            <person name="Markert S."/>
            <person name="Gros O."/>
            <person name="Schweder T."/>
        </authorList>
    </citation>
    <scope>NUCLEOTIDE SEQUENCE [LARGE SCALE GENOMIC DNA]</scope>
    <source>
        <strain evidence="4 5">COS</strain>
    </source>
</reference>
<dbReference type="PANTHER" id="PTHR43464">
    <property type="entry name" value="METHYLTRANSFERASE"/>
    <property type="match status" value="1"/>
</dbReference>
<dbReference type="InterPro" id="IPR029063">
    <property type="entry name" value="SAM-dependent_MTases_sf"/>
</dbReference>
<evidence type="ECO:0000256" key="3">
    <source>
        <dbReference type="HAMAP-Rule" id="MF_01590"/>
    </source>
</evidence>
<dbReference type="PANTHER" id="PTHR43464:SF95">
    <property type="entry name" value="TRNA U34 CARBOXYMETHYLTRANSFERASE"/>
    <property type="match status" value="1"/>
</dbReference>
<feature type="binding site" evidence="3">
    <location>
        <position position="111"/>
    </location>
    <ligand>
        <name>carboxy-S-adenosyl-L-methionine</name>
        <dbReference type="ChEBI" id="CHEBI:134278"/>
    </ligand>
</feature>
<comment type="similarity">
    <text evidence="3">Belongs to the class I-like SAM-binding methyltransferase superfamily. CmoB family.</text>
</comment>
<dbReference type="GO" id="GO:0008168">
    <property type="term" value="F:methyltransferase activity"/>
    <property type="evidence" value="ECO:0007669"/>
    <property type="project" value="UniProtKB-KW"/>
</dbReference>